<reference evidence="1" key="1">
    <citation type="submission" date="2020-05" db="EMBL/GenBank/DDBJ databases">
        <title>Large-scale comparative analyses of tick genomes elucidate their genetic diversity and vector capacities.</title>
        <authorList>
            <person name="Jia N."/>
            <person name="Wang J."/>
            <person name="Shi W."/>
            <person name="Du L."/>
            <person name="Sun Y."/>
            <person name="Zhan W."/>
            <person name="Jiang J."/>
            <person name="Wang Q."/>
            <person name="Zhang B."/>
            <person name="Ji P."/>
            <person name="Sakyi L.B."/>
            <person name="Cui X."/>
            <person name="Yuan T."/>
            <person name="Jiang B."/>
            <person name="Yang W."/>
            <person name="Lam T.T.-Y."/>
            <person name="Chang Q."/>
            <person name="Ding S."/>
            <person name="Wang X."/>
            <person name="Zhu J."/>
            <person name="Ruan X."/>
            <person name="Zhao L."/>
            <person name="Wei J."/>
            <person name="Que T."/>
            <person name="Du C."/>
            <person name="Cheng J."/>
            <person name="Dai P."/>
            <person name="Han X."/>
            <person name="Huang E."/>
            <person name="Gao Y."/>
            <person name="Liu J."/>
            <person name="Shao H."/>
            <person name="Ye R."/>
            <person name="Li L."/>
            <person name="Wei W."/>
            <person name="Wang X."/>
            <person name="Wang C."/>
            <person name="Yang T."/>
            <person name="Huo Q."/>
            <person name="Li W."/>
            <person name="Guo W."/>
            <person name="Chen H."/>
            <person name="Zhou L."/>
            <person name="Ni X."/>
            <person name="Tian J."/>
            <person name="Zhou Y."/>
            <person name="Sheng Y."/>
            <person name="Liu T."/>
            <person name="Pan Y."/>
            <person name="Xia L."/>
            <person name="Li J."/>
            <person name="Zhao F."/>
            <person name="Cao W."/>
        </authorList>
    </citation>
    <scope>NUCLEOTIDE SEQUENCE</scope>
    <source>
        <strain evidence="1">Dsil-2018</strain>
    </source>
</reference>
<proteinExistence type="predicted"/>
<name>A0ACB8DHT2_DERSI</name>
<gene>
    <name evidence="1" type="ORF">HPB49_001035</name>
</gene>
<organism evidence="1 2">
    <name type="scientific">Dermacentor silvarum</name>
    <name type="common">Tick</name>
    <dbReference type="NCBI Taxonomy" id="543639"/>
    <lineage>
        <taxon>Eukaryota</taxon>
        <taxon>Metazoa</taxon>
        <taxon>Ecdysozoa</taxon>
        <taxon>Arthropoda</taxon>
        <taxon>Chelicerata</taxon>
        <taxon>Arachnida</taxon>
        <taxon>Acari</taxon>
        <taxon>Parasitiformes</taxon>
        <taxon>Ixodida</taxon>
        <taxon>Ixodoidea</taxon>
        <taxon>Ixodidae</taxon>
        <taxon>Rhipicephalinae</taxon>
        <taxon>Dermacentor</taxon>
    </lineage>
</organism>
<sequence length="286" mass="32020">MTTKRSSRTTDGTSKVARKSVSAVLMSEMASRMASELAGLFRCVACGECVRPPILQCGQGHLICVSCREKDNTCPECLAPIGDMRVPCMERVAAILFTPCRHSVHGCRAQLTFCDQWEHEETCEFRPFPCVLPWTKCPWVGPLCAIETHISKAHNAPLLCGETVTFGIDDADGAWFGKRLRVQSCLGRNFLLVFWREQEDASKRCCVLAQLIGEPREADRFTYRVDVTRDGVRSLTWKDRPHSLHESIESAIVSRDCLFFDARQFAEGGKLNVEFTIYACTSDVIA</sequence>
<evidence type="ECO:0000313" key="2">
    <source>
        <dbReference type="Proteomes" id="UP000821865"/>
    </source>
</evidence>
<accession>A0ACB8DHT2</accession>
<protein>
    <submittedName>
        <fullName evidence="1">Uncharacterized protein</fullName>
    </submittedName>
</protein>
<comment type="caution">
    <text evidence="1">The sequence shown here is derived from an EMBL/GenBank/DDBJ whole genome shotgun (WGS) entry which is preliminary data.</text>
</comment>
<keyword evidence="2" id="KW-1185">Reference proteome</keyword>
<dbReference type="EMBL" id="CM023480">
    <property type="protein sequence ID" value="KAH7970210.1"/>
    <property type="molecule type" value="Genomic_DNA"/>
</dbReference>
<dbReference type="Proteomes" id="UP000821865">
    <property type="component" value="Chromosome 11"/>
</dbReference>
<evidence type="ECO:0000313" key="1">
    <source>
        <dbReference type="EMBL" id="KAH7970210.1"/>
    </source>
</evidence>